<evidence type="ECO:0000256" key="1">
    <source>
        <dbReference type="SAM" id="MobiDB-lite"/>
    </source>
</evidence>
<sequence>MPSAQSSVLQGGAATGPRRLSAIDLQRITAILEACGVSKVHGSTHIYAHPESIHLISPRDLSFLVLHADVLATHTDLLYDVRAFTGILWGMMQHADRGIERVLRAVEGNSAAVAESARGGSVGGTPSSSSPAPAPAHTFVYTNVSKVYSAMFPHLVQVFRVATLLRAYESTDARAEVRDTRRIAQVDIDAVARLAGRLNHLFLCEAGERSAGALGGAGALNVTATYTNVGHHLFRTTESALSSVLLLLSSLAARPGSDAGPILRYFHDVGAWKASALGILITESYSMSIQAVLFSLFRRSREFDNVEEVAAKLLLQRLASRPPYQWRTFRLLYFSVQDIGASDMQAAEDRHGSSAFGQLLVFCRIQHALQWCLTTDGRDSADEHATVKSLRKAVSAQVQRAWSEQSSADRAGSPSHKSRTDAPPRLLSYYELLVLAALQGMPEADLTKDAELLRRAEQTKLSAEPEVLTPTFLRMLIAFCYTVPAPTDPALSHAMLSTSSTLALYESLAKHIFQIPLCASAAVADEVNQLFATAALRTDTLVDLCVWSAIHNTREDELELAEGVAAKENSAAAAANPAVVSPAPHARARAGPAKTAGLPLPPIPSPRAAEVSTEAAMPSLPPPPTPATALFHLMRRDVSLLFAGNEDVLQHTPEAARARAKNFPYGFRTMTLTTVRLLFAALRTAELYHHILPTDMLPVIAQLFALRAYYPLSPSETEAERKAARRMLALMQNTLALLPQEMKATTVNQLLCRTLVPMSTMTGQADQLQLALFEAYLRSMATASAANAVTDELMLQHWVDIAVPAITNRHSVTLSIAGHDFLIAAFRAEKYVSPLFVPTYIALYVPSVELFSTGGSVGQRSTYSPLPVSVIQHFARMVRAACHGIERCDSTALARLFEEAASREGEATMPGSVHAAAAYMASLSPAQRAALRKLTPTNAVLLVVSALFDCLCLLWNNTPGYVKVAQDLFVAYFSGLCNLLQCASTPVLQRVCASIEAIEVEHLRGSGNVQLQFLKYVSSVVDAVQGPSKVGIAEWFLKMNKRIQEQNYGKHSKL</sequence>
<dbReference type="Proteomes" id="UP000601710">
    <property type="component" value="Chromosome 36"/>
</dbReference>
<organism evidence="2 3">
    <name type="scientific">Leishmania donovani</name>
    <dbReference type="NCBI Taxonomy" id="5661"/>
    <lineage>
        <taxon>Eukaryota</taxon>
        <taxon>Discoba</taxon>
        <taxon>Euglenozoa</taxon>
        <taxon>Kinetoplastea</taxon>
        <taxon>Metakinetoplastina</taxon>
        <taxon>Trypanosomatida</taxon>
        <taxon>Trypanosomatidae</taxon>
        <taxon>Leishmaniinae</taxon>
        <taxon>Leishmania</taxon>
    </lineage>
</organism>
<dbReference type="EMBL" id="LR812656">
    <property type="protein sequence ID" value="CAC5435052.1"/>
    <property type="molecule type" value="Genomic_DNA"/>
</dbReference>
<reference evidence="2" key="1">
    <citation type="submission" date="2020-06" db="EMBL/GenBank/DDBJ databases">
        <authorList>
            <person name="Camacho E."/>
            <person name="Gonzalez-de la Fuente S."/>
            <person name="Rastrojo A."/>
            <person name="Peiro-Pastor R."/>
            <person name="Solana JC."/>
            <person name="Tabera L."/>
            <person name="Gamarro F."/>
            <person name="Carrasco-Ramiro F."/>
            <person name="Requena JM."/>
            <person name="Aguado B."/>
        </authorList>
    </citation>
    <scope>NUCLEOTIDE SEQUENCE</scope>
</reference>
<feature type="region of interest" description="Disordered" evidence="1">
    <location>
        <begin position="590"/>
        <end position="623"/>
    </location>
</feature>
<evidence type="ECO:0000313" key="3">
    <source>
        <dbReference type="Proteomes" id="UP000601710"/>
    </source>
</evidence>
<name>A0A6J8FTQ3_LEIDO</name>
<gene>
    <name evidence="2" type="ORF">LDHU3_36.6370</name>
</gene>
<dbReference type="AlphaFoldDB" id="A0A6J8FTQ3"/>
<protein>
    <submittedName>
        <fullName evidence="2">Hypothetical_protein_conserved</fullName>
    </submittedName>
</protein>
<dbReference type="VEuPathDB" id="TriTrypDB:LDHU3_36.6370"/>
<feature type="region of interest" description="Disordered" evidence="1">
    <location>
        <begin position="403"/>
        <end position="422"/>
    </location>
</feature>
<dbReference type="VEuPathDB" id="TriTrypDB:LdBPK_364740.1"/>
<evidence type="ECO:0000313" key="2">
    <source>
        <dbReference type="EMBL" id="CAC5435052.1"/>
    </source>
</evidence>
<proteinExistence type="predicted"/>
<dbReference type="VEuPathDB" id="TriTrypDB:LdCL_360054500"/>
<accession>A0A6J8FTQ3</accession>